<dbReference type="eggNOG" id="COG5295">
    <property type="taxonomic scope" value="Bacteria"/>
</dbReference>
<evidence type="ECO:0000259" key="2">
    <source>
        <dbReference type="Pfam" id="PF22178"/>
    </source>
</evidence>
<dbReference type="RefSeq" id="WP_008858891.1">
    <property type="nucleotide sequence ID" value="NZ_JH591187.1"/>
</dbReference>
<evidence type="ECO:0000313" key="4">
    <source>
        <dbReference type="Proteomes" id="UP000003277"/>
    </source>
</evidence>
<comment type="caution">
    <text evidence="3">The sequence shown here is derived from an EMBL/GenBank/DDBJ whole genome shotgun (WGS) entry which is preliminary data.</text>
</comment>
<name>H1CYE7_9FIRM</name>
<evidence type="ECO:0000313" key="3">
    <source>
        <dbReference type="EMBL" id="EHO63694.1"/>
    </source>
</evidence>
<feature type="domain" description="ESPR" evidence="1">
    <location>
        <begin position="1"/>
        <end position="47"/>
    </location>
</feature>
<dbReference type="InterPro" id="IPR024973">
    <property type="entry name" value="ESPR"/>
</dbReference>
<dbReference type="EMBL" id="ADLT01000012">
    <property type="protein sequence ID" value="EHO63694.1"/>
    <property type="molecule type" value="Genomic_DNA"/>
</dbReference>
<dbReference type="AlphaFoldDB" id="H1CYE7"/>
<dbReference type="eggNOG" id="COG1196">
    <property type="taxonomic scope" value="Bacteria"/>
</dbReference>
<evidence type="ECO:0000259" key="1">
    <source>
        <dbReference type="Pfam" id="PF13018"/>
    </source>
</evidence>
<proteinExistence type="predicted"/>
<dbReference type="SUPFAM" id="SSF69349">
    <property type="entry name" value="Phage fibre proteins"/>
    <property type="match status" value="1"/>
</dbReference>
<sequence>MNRVYKVIWSKAKHCYVVTSEIARSVTKSASSARSAGRKGAAVLAMAALLFTAGGVLGEAANVTDITVNDTGNVITVTKDVGDPTPITIDNVAHAKDADYAKEATKAYSDGDGLVIKNTYAKVDTDGKVAKAVAADSAEQATKDGKGNEISSTYVKIANAKVSTDGICVKVANTVGKNLSALDEQVKKNTMAVVEVGETAGKTFTDLYAKVQTNADAVAAEETARKQADQNNLKIDGDGVVSMVKDDSKPAVDKLVLNKDDKNQITLSKDGIKVGLNSGVMDKDGFYAGGDTADEAKAALKADGSIKGADGKFTVDKYGNADIGGDLTVDKNLTVNGTFDSKTLSSTVDAKDDYTTINGGNVTSEVNDKVGAVEYTAESIFNKDGSSITVRTDEGIVDSTGKSIVGAKEISQYLGDNAKPDGSQKNVTRKMIRNNDGTFSMEDKAVDEGKSSTVSQNAEERKVTVIDGNNKASTNLSNKGFNTYASDGKNKTYTKQTATDIKNTAEKGMISHTAKNLVNTASENMTNTVDKDLTTTVGGNETRTVKGTLTETVTGNVTEDYKADLSTKVGGNETHAVTGNQTVTVSKDRTVNVKGTETENFNAQVTNVKT</sequence>
<dbReference type="InterPro" id="IPR054030">
    <property type="entry name" value="Gp5_Vgr_C"/>
</dbReference>
<organism evidence="3 4">
    <name type="scientific">Dialister succinatiphilus YIT 11850</name>
    <dbReference type="NCBI Taxonomy" id="742743"/>
    <lineage>
        <taxon>Bacteria</taxon>
        <taxon>Bacillati</taxon>
        <taxon>Bacillota</taxon>
        <taxon>Negativicutes</taxon>
        <taxon>Veillonellales</taxon>
        <taxon>Veillonellaceae</taxon>
        <taxon>Dialister</taxon>
    </lineage>
</organism>
<dbReference type="Pfam" id="PF13018">
    <property type="entry name" value="ESPR"/>
    <property type="match status" value="1"/>
</dbReference>
<accession>H1CYE7</accession>
<dbReference type="Proteomes" id="UP000003277">
    <property type="component" value="Unassembled WGS sequence"/>
</dbReference>
<keyword evidence="4" id="KW-1185">Reference proteome</keyword>
<dbReference type="HOGENOM" id="CLU_448010_0_0_9"/>
<gene>
    <name evidence="3" type="ORF">HMPREF9453_00385</name>
</gene>
<feature type="non-terminal residue" evidence="3">
    <location>
        <position position="610"/>
    </location>
</feature>
<reference evidence="3 4" key="1">
    <citation type="submission" date="2011-11" db="EMBL/GenBank/DDBJ databases">
        <title>The Genome Sequence of Dialister succinatiphilus YIT 11850.</title>
        <authorList>
            <consortium name="The Broad Institute Genome Sequencing Platform"/>
            <person name="Earl A."/>
            <person name="Ward D."/>
            <person name="Feldgarden M."/>
            <person name="Gevers D."/>
            <person name="Morotomi M."/>
            <person name="Young S.K."/>
            <person name="Zeng Q."/>
            <person name="Gargeya S."/>
            <person name="Fitzgerald M."/>
            <person name="Haas B."/>
            <person name="Abouelleil A."/>
            <person name="Alvarado L."/>
            <person name="Arachchi H.M."/>
            <person name="Berlin A."/>
            <person name="Brown A."/>
            <person name="Chapman S.B."/>
            <person name="Dunbar C."/>
            <person name="Gearin G."/>
            <person name="Goldberg J."/>
            <person name="Griggs A."/>
            <person name="Gujja S."/>
            <person name="Heiman D."/>
            <person name="Howarth C."/>
            <person name="Lui A."/>
            <person name="MacDonald P.J.P."/>
            <person name="Montmayeur A."/>
            <person name="Murphy C."/>
            <person name="Neiman D."/>
            <person name="Pearson M."/>
            <person name="Priest M."/>
            <person name="Roberts A."/>
            <person name="Saif S."/>
            <person name="Shea T."/>
            <person name="Sisk P."/>
            <person name="Stolte C."/>
            <person name="Sykes S."/>
            <person name="Wortman J."/>
            <person name="Nusbaum C."/>
            <person name="Birren B."/>
        </authorList>
    </citation>
    <scope>NUCLEOTIDE SEQUENCE [LARGE SCALE GENOMIC DNA]</scope>
    <source>
        <strain evidence="3 4">YIT 11850</strain>
    </source>
</reference>
<protein>
    <submittedName>
        <fullName evidence="3">Uncharacterized protein</fullName>
    </submittedName>
</protein>
<feature type="domain" description="Gp5/Type VI secretion system Vgr C-terminal trimerisation" evidence="2">
    <location>
        <begin position="518"/>
        <end position="599"/>
    </location>
</feature>
<dbReference type="Pfam" id="PF22178">
    <property type="entry name" value="Gp5_trimer_C"/>
    <property type="match status" value="1"/>
</dbReference>